<reference evidence="11" key="1">
    <citation type="submission" date="2017-07" db="EMBL/GenBank/DDBJ databases">
        <title>Taro Niue Genome Assembly and Annotation.</title>
        <authorList>
            <person name="Atibalentja N."/>
            <person name="Keating K."/>
            <person name="Fields C.J."/>
        </authorList>
    </citation>
    <scope>NUCLEOTIDE SEQUENCE</scope>
    <source>
        <strain evidence="11">Niue_2</strain>
        <tissue evidence="11">Leaf</tissue>
    </source>
</reference>
<dbReference type="Gene3D" id="1.25.40.90">
    <property type="match status" value="1"/>
</dbReference>
<evidence type="ECO:0000313" key="11">
    <source>
        <dbReference type="EMBL" id="MQL95553.1"/>
    </source>
</evidence>
<dbReference type="InterPro" id="IPR011417">
    <property type="entry name" value="ANTH_dom"/>
</dbReference>
<organism evidence="11 12">
    <name type="scientific">Colocasia esculenta</name>
    <name type="common">Wild taro</name>
    <name type="synonym">Arum esculentum</name>
    <dbReference type="NCBI Taxonomy" id="4460"/>
    <lineage>
        <taxon>Eukaryota</taxon>
        <taxon>Viridiplantae</taxon>
        <taxon>Streptophyta</taxon>
        <taxon>Embryophyta</taxon>
        <taxon>Tracheophyta</taxon>
        <taxon>Spermatophyta</taxon>
        <taxon>Magnoliopsida</taxon>
        <taxon>Liliopsida</taxon>
        <taxon>Araceae</taxon>
        <taxon>Aroideae</taxon>
        <taxon>Colocasieae</taxon>
        <taxon>Colocasia</taxon>
    </lineage>
</organism>
<dbReference type="InterPro" id="IPR013809">
    <property type="entry name" value="ENTH"/>
</dbReference>
<feature type="region of interest" description="Disordered" evidence="9">
    <location>
        <begin position="295"/>
        <end position="324"/>
    </location>
</feature>
<dbReference type="GO" id="GO:0005546">
    <property type="term" value="F:phosphatidylinositol-4,5-bisphosphate binding"/>
    <property type="evidence" value="ECO:0007669"/>
    <property type="project" value="TreeGrafter"/>
</dbReference>
<dbReference type="SUPFAM" id="SSF48464">
    <property type="entry name" value="ENTH/VHS domain"/>
    <property type="match status" value="1"/>
</dbReference>
<dbReference type="OrthoDB" id="686739at2759"/>
<dbReference type="GO" id="GO:0005905">
    <property type="term" value="C:clathrin-coated pit"/>
    <property type="evidence" value="ECO:0007669"/>
    <property type="project" value="UniProtKB-SubCell"/>
</dbReference>
<dbReference type="GO" id="GO:0030136">
    <property type="term" value="C:clathrin-coated vesicle"/>
    <property type="evidence" value="ECO:0007669"/>
    <property type="project" value="UniProtKB-SubCell"/>
</dbReference>
<comment type="subcellular location">
    <subcellularLocation>
        <location evidence="1">Cytoplasmic vesicle</location>
        <location evidence="1">Clathrin-coated vesicle</location>
    </subcellularLocation>
    <subcellularLocation>
        <location evidence="2">Golgi apparatus</location>
    </subcellularLocation>
    <subcellularLocation>
        <location evidence="3">Membrane</location>
        <location evidence="3">Clathrin-coated pit</location>
    </subcellularLocation>
</comment>
<evidence type="ECO:0000256" key="5">
    <source>
        <dbReference type="ARBA" id="ARBA00023034"/>
    </source>
</evidence>
<gene>
    <name evidence="11" type="ORF">Taro_028216</name>
</gene>
<keyword evidence="12" id="KW-1185">Reference proteome</keyword>
<evidence type="ECO:0000256" key="1">
    <source>
        <dbReference type="ARBA" id="ARBA00004132"/>
    </source>
</evidence>
<dbReference type="PANTHER" id="PTHR22951">
    <property type="entry name" value="CLATHRIN ASSEMBLY PROTEIN"/>
    <property type="match status" value="1"/>
</dbReference>
<sequence>MGLQSKKRLKVIVGTLKDKASLISSAASTSPASSAVLRATTHQPASEPARRRHLDALLAFGHGSRPAAASAIAAIFSRLRGTHDAAVALKCLLLAHHVARCGSFILRDQLLSALLQPPAGGGCNPLNLSAFRDDSTADSWALSAWVRWYARVLEQLLSCYRATGIFLNQWNGDTQEGEEERAASLPSADVLEEMDALVTLLEEVRRAPYAGGEAGSGLVVEVVTWVREDRAAAEKELMTRVREMGERMVCLGFGDGVVLTCLLRRLEGCRGGAAVEGELRWDVVAEVTEKVRAAMAREEDEQQRRGKGGAGQVKREKASESARIGDRVSLLSADGPLRFGSTRWSDR</sequence>
<evidence type="ECO:0000259" key="10">
    <source>
        <dbReference type="PROSITE" id="PS50942"/>
    </source>
</evidence>
<dbReference type="AlphaFoldDB" id="A0A843VTK2"/>
<dbReference type="GO" id="GO:0005794">
    <property type="term" value="C:Golgi apparatus"/>
    <property type="evidence" value="ECO:0007669"/>
    <property type="project" value="UniProtKB-SubCell"/>
</dbReference>
<dbReference type="EMBL" id="NMUH01001804">
    <property type="protein sequence ID" value="MQL95553.1"/>
    <property type="molecule type" value="Genomic_DNA"/>
</dbReference>
<dbReference type="PANTHER" id="PTHR22951:SF76">
    <property type="entry name" value="OS09G0468150 PROTEIN"/>
    <property type="match status" value="1"/>
</dbReference>
<keyword evidence="4" id="KW-0254">Endocytosis</keyword>
<dbReference type="SMART" id="SM00273">
    <property type="entry name" value="ENTH"/>
    <property type="match status" value="1"/>
</dbReference>
<dbReference type="InterPro" id="IPR048050">
    <property type="entry name" value="ANTH_N_plant"/>
</dbReference>
<dbReference type="PROSITE" id="PS50942">
    <property type="entry name" value="ENTH"/>
    <property type="match status" value="1"/>
</dbReference>
<keyword evidence="5" id="KW-0333">Golgi apparatus</keyword>
<dbReference type="Pfam" id="PF07651">
    <property type="entry name" value="ANTH"/>
    <property type="match status" value="1"/>
</dbReference>
<evidence type="ECO:0000256" key="4">
    <source>
        <dbReference type="ARBA" id="ARBA00022583"/>
    </source>
</evidence>
<dbReference type="GO" id="GO:0006900">
    <property type="term" value="P:vesicle budding from membrane"/>
    <property type="evidence" value="ECO:0007669"/>
    <property type="project" value="TreeGrafter"/>
</dbReference>
<evidence type="ECO:0000256" key="8">
    <source>
        <dbReference type="ARBA" id="ARBA00023329"/>
    </source>
</evidence>
<comment type="caution">
    <text evidence="11">The sequence shown here is derived from an EMBL/GenBank/DDBJ whole genome shotgun (WGS) entry which is preliminary data.</text>
</comment>
<dbReference type="Proteomes" id="UP000652761">
    <property type="component" value="Unassembled WGS sequence"/>
</dbReference>
<dbReference type="GO" id="GO:0005545">
    <property type="term" value="F:1-phosphatidylinositol binding"/>
    <property type="evidence" value="ECO:0007669"/>
    <property type="project" value="TreeGrafter"/>
</dbReference>
<dbReference type="InterPro" id="IPR008942">
    <property type="entry name" value="ENTH_VHS"/>
</dbReference>
<dbReference type="GO" id="GO:0000149">
    <property type="term" value="F:SNARE binding"/>
    <property type="evidence" value="ECO:0007669"/>
    <property type="project" value="TreeGrafter"/>
</dbReference>
<keyword evidence="6" id="KW-0472">Membrane</keyword>
<evidence type="ECO:0000256" key="3">
    <source>
        <dbReference type="ARBA" id="ARBA00004600"/>
    </source>
</evidence>
<dbReference type="GO" id="GO:0032050">
    <property type="term" value="F:clathrin heavy chain binding"/>
    <property type="evidence" value="ECO:0007669"/>
    <property type="project" value="TreeGrafter"/>
</dbReference>
<keyword evidence="8" id="KW-0968">Cytoplasmic vesicle</keyword>
<dbReference type="CDD" id="cd16987">
    <property type="entry name" value="ANTH_N_AP180_plant"/>
    <property type="match status" value="1"/>
</dbReference>
<dbReference type="InterPro" id="IPR045192">
    <property type="entry name" value="AP180-like"/>
</dbReference>
<evidence type="ECO:0000256" key="9">
    <source>
        <dbReference type="SAM" id="MobiDB-lite"/>
    </source>
</evidence>
<evidence type="ECO:0000256" key="2">
    <source>
        <dbReference type="ARBA" id="ARBA00004555"/>
    </source>
</evidence>
<feature type="domain" description="ENTH" evidence="10">
    <location>
        <begin position="24"/>
        <end position="167"/>
    </location>
</feature>
<keyword evidence="7" id="KW-0168">Coated pit</keyword>
<proteinExistence type="predicted"/>
<feature type="compositionally biased region" description="Basic and acidic residues" evidence="9">
    <location>
        <begin position="313"/>
        <end position="324"/>
    </location>
</feature>
<protein>
    <recommendedName>
        <fullName evidence="10">ENTH domain-containing protein</fullName>
    </recommendedName>
</protein>
<evidence type="ECO:0000256" key="7">
    <source>
        <dbReference type="ARBA" id="ARBA00023176"/>
    </source>
</evidence>
<dbReference type="GO" id="GO:0048268">
    <property type="term" value="P:clathrin coat assembly"/>
    <property type="evidence" value="ECO:0007669"/>
    <property type="project" value="InterPro"/>
</dbReference>
<evidence type="ECO:0000313" key="12">
    <source>
        <dbReference type="Proteomes" id="UP000652761"/>
    </source>
</evidence>
<dbReference type="GO" id="GO:0072583">
    <property type="term" value="P:clathrin-dependent endocytosis"/>
    <property type="evidence" value="ECO:0007669"/>
    <property type="project" value="InterPro"/>
</dbReference>
<accession>A0A843VTK2</accession>
<name>A0A843VTK2_COLES</name>
<evidence type="ECO:0000256" key="6">
    <source>
        <dbReference type="ARBA" id="ARBA00023136"/>
    </source>
</evidence>